<feature type="domain" description="HTH cro/C1-type" evidence="3">
    <location>
        <begin position="7"/>
        <end position="61"/>
    </location>
</feature>
<feature type="transmembrane region" description="Helical" evidence="2">
    <location>
        <begin position="216"/>
        <end position="241"/>
    </location>
</feature>
<dbReference type="SUPFAM" id="SSF47413">
    <property type="entry name" value="lambda repressor-like DNA-binding domains"/>
    <property type="match status" value="1"/>
</dbReference>
<organism evidence="4 5">
    <name type="scientific">Boudabousia marimammalium</name>
    <dbReference type="NCBI Taxonomy" id="156892"/>
    <lineage>
        <taxon>Bacteria</taxon>
        <taxon>Bacillati</taxon>
        <taxon>Actinomycetota</taxon>
        <taxon>Actinomycetes</taxon>
        <taxon>Actinomycetales</taxon>
        <taxon>Actinomycetaceae</taxon>
        <taxon>Boudabousia</taxon>
    </lineage>
</organism>
<dbReference type="CDD" id="cd00093">
    <property type="entry name" value="HTH_XRE"/>
    <property type="match status" value="1"/>
</dbReference>
<dbReference type="PANTHER" id="PTHR46558">
    <property type="entry name" value="TRACRIPTIONAL REGULATORY PROTEIN-RELATED-RELATED"/>
    <property type="match status" value="1"/>
</dbReference>
<dbReference type="EMBL" id="MPDM01000001">
    <property type="protein sequence ID" value="OKL50424.1"/>
    <property type="molecule type" value="Genomic_DNA"/>
</dbReference>
<dbReference type="STRING" id="156892.BM477_00130"/>
<feature type="transmembrane region" description="Helical" evidence="2">
    <location>
        <begin position="157"/>
        <end position="179"/>
    </location>
</feature>
<dbReference type="InterPro" id="IPR001387">
    <property type="entry name" value="Cro/C1-type_HTH"/>
</dbReference>
<feature type="transmembrane region" description="Helical" evidence="2">
    <location>
        <begin position="293"/>
        <end position="315"/>
    </location>
</feature>
<gene>
    <name evidence="4" type="ORF">BM477_00130</name>
</gene>
<feature type="transmembrane region" description="Helical" evidence="2">
    <location>
        <begin position="247"/>
        <end position="272"/>
    </location>
</feature>
<accession>A0A1Q5PS62</accession>
<feature type="transmembrane region" description="Helical" evidence="2">
    <location>
        <begin position="327"/>
        <end position="347"/>
    </location>
</feature>
<comment type="caution">
    <text evidence="4">The sequence shown here is derived from an EMBL/GenBank/DDBJ whole genome shotgun (WGS) entry which is preliminary data.</text>
</comment>
<dbReference type="AlphaFoldDB" id="A0A1Q5PS62"/>
<keyword evidence="1" id="KW-0238">DNA-binding</keyword>
<keyword evidence="5" id="KW-1185">Reference proteome</keyword>
<dbReference type="InterPro" id="IPR010982">
    <property type="entry name" value="Lambda_DNA-bd_dom_sf"/>
</dbReference>
<dbReference type="Pfam" id="PF01381">
    <property type="entry name" value="HTH_3"/>
    <property type="match status" value="1"/>
</dbReference>
<protein>
    <recommendedName>
        <fullName evidence="3">HTH cro/C1-type domain-containing protein</fullName>
    </recommendedName>
</protein>
<keyword evidence="2" id="KW-0812">Transmembrane</keyword>
<feature type="transmembrane region" description="Helical" evidence="2">
    <location>
        <begin position="124"/>
        <end position="145"/>
    </location>
</feature>
<evidence type="ECO:0000256" key="2">
    <source>
        <dbReference type="SAM" id="Phobius"/>
    </source>
</evidence>
<evidence type="ECO:0000256" key="1">
    <source>
        <dbReference type="ARBA" id="ARBA00023125"/>
    </source>
</evidence>
<dbReference type="GO" id="GO:0003677">
    <property type="term" value="F:DNA binding"/>
    <property type="evidence" value="ECO:0007669"/>
    <property type="project" value="UniProtKB-KW"/>
</dbReference>
<dbReference type="SMART" id="SM00530">
    <property type="entry name" value="HTH_XRE"/>
    <property type="match status" value="1"/>
</dbReference>
<dbReference type="Proteomes" id="UP000186465">
    <property type="component" value="Unassembled WGS sequence"/>
</dbReference>
<proteinExistence type="predicted"/>
<keyword evidence="2" id="KW-0472">Membrane</keyword>
<dbReference type="Gene3D" id="1.10.260.40">
    <property type="entry name" value="lambda repressor-like DNA-binding domains"/>
    <property type="match status" value="1"/>
</dbReference>
<reference evidence="5" key="1">
    <citation type="submission" date="2016-11" db="EMBL/GenBank/DDBJ databases">
        <title>Actinomyces gypaetusis sp. nov. isolated from Gypaetus barbatus in Qinghai Tibet Plateau China.</title>
        <authorList>
            <person name="Meng X."/>
        </authorList>
    </citation>
    <scope>NUCLEOTIDE SEQUENCE [LARGE SCALE GENOMIC DNA]</scope>
    <source>
        <strain evidence="5">DSM 15383</strain>
    </source>
</reference>
<dbReference type="PANTHER" id="PTHR46558:SF11">
    <property type="entry name" value="HTH-TYPE TRANSCRIPTIONAL REGULATOR XRE"/>
    <property type="match status" value="1"/>
</dbReference>
<evidence type="ECO:0000259" key="3">
    <source>
        <dbReference type="PROSITE" id="PS50943"/>
    </source>
</evidence>
<evidence type="ECO:0000313" key="4">
    <source>
        <dbReference type="EMBL" id="OKL50424.1"/>
    </source>
</evidence>
<sequence length="359" mass="39957">MIMADKIIDLRKRNGWTQDGLAARLGVSRQAISKWESAQSVPDLKNILEMAQLFDVSTDYLVRDEMTPEDEGLRAPELSGETAHIKAEDEGAAGADARNVQPLRQVSMEEATQFLTLKQKSSGLIALGVAICIMSVTPLMTLKWLSASSILPLHEHVIEGIAVPVMLLLIAVAVTIFVMQGFKLSKFKYLQDEPFETAYGVTGMVKQRQEEMRSRLLISIIVGIVLCIIAPSVILIGTALLDDAVGIYLELFVTVMFALIAVAIYLFVSVGIPWNATKILLQESDYEPTKRTVAIKISPYVAIYWLLTTALYLSYSLPTNDWGRSWVIWPVAGVLFAVFYIVLERVFRSRIEKQRGSRS</sequence>
<keyword evidence="2" id="KW-1133">Transmembrane helix</keyword>
<evidence type="ECO:0000313" key="5">
    <source>
        <dbReference type="Proteomes" id="UP000186465"/>
    </source>
</evidence>
<dbReference type="PROSITE" id="PS50943">
    <property type="entry name" value="HTH_CROC1"/>
    <property type="match status" value="1"/>
</dbReference>
<name>A0A1Q5PS62_9ACTO</name>